<dbReference type="PANTHER" id="PTHR24205">
    <property type="entry name" value="FOUR AND A HALF LIM DOMAINS PROTEIN"/>
    <property type="match status" value="1"/>
</dbReference>
<sequence>MGFCRRCGDIVAGERCKCGGTAVAPVVSWKEHDAGNQDKWSKTYVLRDRSTSSAGTSASSANRYSRSIPASASIDLSARISAHIAATTLSNSRSELPLRPSQTGPKPEAGVLPSPCDSTLAKVYGSVLQPAESLATFSCVICNTVFPPDATIYPDPQSLDAASENRFLCRPCFVNNGGSKGTCPSCSRPVLMLKSEGGFINAADKFWHKRCFNCDGCQKNIGEAPMVDLLGRPSCPDCFDTCLRRDRQRGQEPSTPTKKTQHSIPIGRRNLGGIDTTSPSVTPELGLRGLEASPSLEELEQRLGIVRNTREGSPSLEELSQRLDAIGKESSRARRDSKHSERYKSPEPEKPSNSLERTDVSRFPSEPSTPVRRQVNSTSRGGSPAPTPDAIEEMKSRFIRSTTNSSPSLTTSPLNHLAQSFTTTSPLKLSRSPTVDRTSIGSRLPIPIVSSQTQPIANVGLESSNSSDASFSPSILKTPDLIPDLANITADSPPSSTGWQESKLPVNRDYEDYRGQNSIGVIIEETDSQLTTPVHTPSKKPDRIASSPSRIPVATRSPKAKVATETIDPSSMVKSNELAASTRCAKCDKLLFSVKGGGKYLTFPAEEGVESKHYHVECFRCSICEGVIKAGGKGQASYVKAKGGPCHAQCAPPQKYAIRKSSSTSGLHLGNSPRNTAGGSMANALNSGDRTPAFNGSRASVYSSSRYEPQFTTSTPSTALSGSGIARFGNRTACPGCNTSVSPMERGVVPGPQGTRWHATCLVCGGKKKKDQNSALWMIGRGTGASPDERRKKGEAGCGKKLDSAAKTDSEGGVWCRECLLLLAPPSSPTKSLIPSATGTTTKGVGVTAQHTGTTLARQFTGMGGVGDSGKESRLLRQLTGGGLSPTRSISPTKQLGGGSFSGTAVSGRPRPKSVIGMRSTKSIDEGRGMFLVRQMTGNGSGNF</sequence>
<evidence type="ECO:0000259" key="7">
    <source>
        <dbReference type="PROSITE" id="PS50023"/>
    </source>
</evidence>
<keyword evidence="4 5" id="KW-0440">LIM domain</keyword>
<dbReference type="HOGENOM" id="CLU_003767_0_0_1"/>
<feature type="domain" description="LIM zinc-binding" evidence="7">
    <location>
        <begin position="582"/>
        <end position="657"/>
    </location>
</feature>
<dbReference type="InParanoid" id="A0A0C2XNG0"/>
<name>A0A0C2XNG0_AMAMK</name>
<feature type="domain" description="LIM zinc-binding" evidence="7">
    <location>
        <begin position="181"/>
        <end position="245"/>
    </location>
</feature>
<keyword evidence="2" id="KW-0677">Repeat</keyword>
<dbReference type="Pfam" id="PF00412">
    <property type="entry name" value="LIM"/>
    <property type="match status" value="1"/>
</dbReference>
<dbReference type="GO" id="GO:0030695">
    <property type="term" value="F:GTPase regulator activity"/>
    <property type="evidence" value="ECO:0007669"/>
    <property type="project" value="UniProtKB-ARBA"/>
</dbReference>
<dbReference type="Proteomes" id="UP000054549">
    <property type="component" value="Unassembled WGS sequence"/>
</dbReference>
<feature type="compositionally biased region" description="Basic and acidic residues" evidence="6">
    <location>
        <begin position="787"/>
        <end position="806"/>
    </location>
</feature>
<evidence type="ECO:0000256" key="5">
    <source>
        <dbReference type="PROSITE-ProRule" id="PRU00125"/>
    </source>
</evidence>
<evidence type="ECO:0000256" key="6">
    <source>
        <dbReference type="SAM" id="MobiDB-lite"/>
    </source>
</evidence>
<dbReference type="Gene3D" id="2.10.110.10">
    <property type="entry name" value="Cysteine Rich Protein"/>
    <property type="match status" value="3"/>
</dbReference>
<dbReference type="SMART" id="SM00132">
    <property type="entry name" value="LIM"/>
    <property type="match status" value="2"/>
</dbReference>
<organism evidence="8 9">
    <name type="scientific">Amanita muscaria (strain Koide BX008)</name>
    <dbReference type="NCBI Taxonomy" id="946122"/>
    <lineage>
        <taxon>Eukaryota</taxon>
        <taxon>Fungi</taxon>
        <taxon>Dikarya</taxon>
        <taxon>Basidiomycota</taxon>
        <taxon>Agaricomycotina</taxon>
        <taxon>Agaricomycetes</taxon>
        <taxon>Agaricomycetidae</taxon>
        <taxon>Agaricales</taxon>
        <taxon>Pluteineae</taxon>
        <taxon>Amanitaceae</taxon>
        <taxon>Amanita</taxon>
    </lineage>
</organism>
<dbReference type="OrthoDB" id="1112565at2759"/>
<feature type="region of interest" description="Disordered" evidence="6">
    <location>
        <begin position="305"/>
        <end position="389"/>
    </location>
</feature>
<proteinExistence type="predicted"/>
<keyword evidence="1 5" id="KW-0479">Metal-binding</keyword>
<feature type="region of interest" description="Disordered" evidence="6">
    <location>
        <begin position="247"/>
        <end position="293"/>
    </location>
</feature>
<keyword evidence="3 5" id="KW-0862">Zinc</keyword>
<dbReference type="PANTHER" id="PTHR24205:SF16">
    <property type="entry name" value="GH01042P-RELATED"/>
    <property type="match status" value="1"/>
</dbReference>
<dbReference type="InterPro" id="IPR001781">
    <property type="entry name" value="Znf_LIM"/>
</dbReference>
<feature type="compositionally biased region" description="Polar residues" evidence="6">
    <location>
        <begin position="661"/>
        <end position="689"/>
    </location>
</feature>
<dbReference type="PROSITE" id="PS00478">
    <property type="entry name" value="LIM_DOMAIN_1"/>
    <property type="match status" value="1"/>
</dbReference>
<gene>
    <name evidence="8" type="ORF">M378DRAFT_183299</name>
</gene>
<feature type="compositionally biased region" description="Basic and acidic residues" evidence="6">
    <location>
        <begin position="319"/>
        <end position="360"/>
    </location>
</feature>
<evidence type="ECO:0000313" key="9">
    <source>
        <dbReference type="Proteomes" id="UP000054549"/>
    </source>
</evidence>
<evidence type="ECO:0000256" key="3">
    <source>
        <dbReference type="ARBA" id="ARBA00022833"/>
    </source>
</evidence>
<evidence type="ECO:0000256" key="4">
    <source>
        <dbReference type="ARBA" id="ARBA00023038"/>
    </source>
</evidence>
<dbReference type="STRING" id="946122.A0A0C2XNG0"/>
<evidence type="ECO:0000256" key="1">
    <source>
        <dbReference type="ARBA" id="ARBA00022723"/>
    </source>
</evidence>
<dbReference type="PROSITE" id="PS50023">
    <property type="entry name" value="LIM_DOMAIN_2"/>
    <property type="match status" value="2"/>
</dbReference>
<reference evidence="8 9" key="1">
    <citation type="submission" date="2014-04" db="EMBL/GenBank/DDBJ databases">
        <title>Evolutionary Origins and Diversification of the Mycorrhizal Mutualists.</title>
        <authorList>
            <consortium name="DOE Joint Genome Institute"/>
            <consortium name="Mycorrhizal Genomics Consortium"/>
            <person name="Kohler A."/>
            <person name="Kuo A."/>
            <person name="Nagy L.G."/>
            <person name="Floudas D."/>
            <person name="Copeland A."/>
            <person name="Barry K.W."/>
            <person name="Cichocki N."/>
            <person name="Veneault-Fourrey C."/>
            <person name="LaButti K."/>
            <person name="Lindquist E.A."/>
            <person name="Lipzen A."/>
            <person name="Lundell T."/>
            <person name="Morin E."/>
            <person name="Murat C."/>
            <person name="Riley R."/>
            <person name="Ohm R."/>
            <person name="Sun H."/>
            <person name="Tunlid A."/>
            <person name="Henrissat B."/>
            <person name="Grigoriev I.V."/>
            <person name="Hibbett D.S."/>
            <person name="Martin F."/>
        </authorList>
    </citation>
    <scope>NUCLEOTIDE SEQUENCE [LARGE SCALE GENOMIC DNA]</scope>
    <source>
        <strain evidence="8 9">Koide BX008</strain>
    </source>
</reference>
<feature type="region of interest" description="Disordered" evidence="6">
    <location>
        <begin position="661"/>
        <end position="693"/>
    </location>
</feature>
<protein>
    <recommendedName>
        <fullName evidence="7">LIM zinc-binding domain-containing protein</fullName>
    </recommendedName>
</protein>
<accession>A0A0C2XNG0</accession>
<dbReference type="GO" id="GO:0046872">
    <property type="term" value="F:metal ion binding"/>
    <property type="evidence" value="ECO:0007669"/>
    <property type="project" value="UniProtKB-KW"/>
</dbReference>
<dbReference type="EMBL" id="KN818223">
    <property type="protein sequence ID" value="KIL70693.1"/>
    <property type="molecule type" value="Genomic_DNA"/>
</dbReference>
<evidence type="ECO:0000313" key="8">
    <source>
        <dbReference type="EMBL" id="KIL70693.1"/>
    </source>
</evidence>
<feature type="region of interest" description="Disordered" evidence="6">
    <location>
        <begin position="880"/>
        <end position="916"/>
    </location>
</feature>
<feature type="region of interest" description="Disordered" evidence="6">
    <location>
        <begin position="530"/>
        <end position="561"/>
    </location>
</feature>
<dbReference type="AlphaFoldDB" id="A0A0C2XNG0"/>
<evidence type="ECO:0000256" key="2">
    <source>
        <dbReference type="ARBA" id="ARBA00022737"/>
    </source>
</evidence>
<dbReference type="CDD" id="cd08368">
    <property type="entry name" value="LIM"/>
    <property type="match status" value="2"/>
</dbReference>
<keyword evidence="9" id="KW-1185">Reference proteome</keyword>
<feature type="region of interest" description="Disordered" evidence="6">
    <location>
        <begin position="779"/>
        <end position="806"/>
    </location>
</feature>